<keyword evidence="1 3" id="KW-0413">Isomerase</keyword>
<organism evidence="3 4">
    <name type="scientific">Alkaliphilus hydrothermalis</name>
    <dbReference type="NCBI Taxonomy" id="1482730"/>
    <lineage>
        <taxon>Bacteria</taxon>
        <taxon>Bacillati</taxon>
        <taxon>Bacillota</taxon>
        <taxon>Clostridia</taxon>
        <taxon>Peptostreptococcales</taxon>
        <taxon>Natronincolaceae</taxon>
        <taxon>Alkaliphilus</taxon>
    </lineage>
</organism>
<dbReference type="GO" id="GO:0016853">
    <property type="term" value="F:isomerase activity"/>
    <property type="evidence" value="ECO:0007669"/>
    <property type="project" value="UniProtKB-KW"/>
</dbReference>
<name>A0ABS2NNM7_9FIRM</name>
<dbReference type="Gene3D" id="3.30.429.10">
    <property type="entry name" value="Macrophage Migration Inhibitory Factor"/>
    <property type="match status" value="1"/>
</dbReference>
<comment type="caution">
    <text evidence="3">The sequence shown here is derived from an EMBL/GenBank/DDBJ whole genome shotgun (WGS) entry which is preliminary data.</text>
</comment>
<reference evidence="3 4" key="1">
    <citation type="submission" date="2021-01" db="EMBL/GenBank/DDBJ databases">
        <title>Genomic Encyclopedia of Type Strains, Phase IV (KMG-IV): sequencing the most valuable type-strain genomes for metagenomic binning, comparative biology and taxonomic classification.</title>
        <authorList>
            <person name="Goeker M."/>
        </authorList>
    </citation>
    <scope>NUCLEOTIDE SEQUENCE [LARGE SCALE GENOMIC DNA]</scope>
    <source>
        <strain evidence="3 4">DSM 25890</strain>
    </source>
</reference>
<dbReference type="RefSeq" id="WP_204400870.1">
    <property type="nucleotide sequence ID" value="NZ_JAFBEE010000005.1"/>
</dbReference>
<feature type="domain" description="4-oxalocrotonate tautomerase-like" evidence="2">
    <location>
        <begin position="2"/>
        <end position="58"/>
    </location>
</feature>
<keyword evidence="4" id="KW-1185">Reference proteome</keyword>
<proteinExistence type="predicted"/>
<dbReference type="InterPro" id="IPR004370">
    <property type="entry name" value="4-OT-like_dom"/>
</dbReference>
<dbReference type="InterPro" id="IPR014347">
    <property type="entry name" value="Tautomerase/MIF_sf"/>
</dbReference>
<dbReference type="EC" id="5.3.2.6" evidence="3"/>
<dbReference type="EMBL" id="JAFBEE010000005">
    <property type="protein sequence ID" value="MBM7614542.1"/>
    <property type="molecule type" value="Genomic_DNA"/>
</dbReference>
<dbReference type="Pfam" id="PF01361">
    <property type="entry name" value="Tautomerase"/>
    <property type="match status" value="1"/>
</dbReference>
<dbReference type="Proteomes" id="UP001314796">
    <property type="component" value="Unassembled WGS sequence"/>
</dbReference>
<gene>
    <name evidence="3" type="ORF">JOC73_001054</name>
</gene>
<dbReference type="SUPFAM" id="SSF55331">
    <property type="entry name" value="Tautomerase/MIF"/>
    <property type="match status" value="1"/>
</dbReference>
<evidence type="ECO:0000313" key="3">
    <source>
        <dbReference type="EMBL" id="MBM7614542.1"/>
    </source>
</evidence>
<evidence type="ECO:0000313" key="4">
    <source>
        <dbReference type="Proteomes" id="UP001314796"/>
    </source>
</evidence>
<sequence>MPFISVEIGKLTLEQKEALIKAYTEATVEIAKVPPEAVLMFINEHELENIGLGGISLAEKFGKKK</sequence>
<evidence type="ECO:0000256" key="1">
    <source>
        <dbReference type="ARBA" id="ARBA00023235"/>
    </source>
</evidence>
<accession>A0ABS2NNM7</accession>
<evidence type="ECO:0000259" key="2">
    <source>
        <dbReference type="Pfam" id="PF01361"/>
    </source>
</evidence>
<protein>
    <submittedName>
        <fullName evidence="3">4-oxalocrotonate tautomerase</fullName>
        <ecNumber evidence="3">5.3.2.6</ecNumber>
    </submittedName>
</protein>